<dbReference type="SUPFAM" id="SSF55729">
    <property type="entry name" value="Acyl-CoA N-acyltransferases (Nat)"/>
    <property type="match status" value="1"/>
</dbReference>
<dbReference type="RefSeq" id="WP_255845929.1">
    <property type="nucleotide sequence ID" value="NZ_CP094358.1"/>
</dbReference>
<dbReference type="EMBL" id="CP094358">
    <property type="protein sequence ID" value="UOB19313.1"/>
    <property type="molecule type" value="Genomic_DNA"/>
</dbReference>
<evidence type="ECO:0000313" key="4">
    <source>
        <dbReference type="EMBL" id="UOB19313.1"/>
    </source>
</evidence>
<dbReference type="InterPro" id="IPR000182">
    <property type="entry name" value="GNAT_dom"/>
</dbReference>
<dbReference type="KEGG" id="fbm:MQE35_08440"/>
<keyword evidence="2" id="KW-0012">Acyltransferase</keyword>
<dbReference type="Proteomes" id="UP000831290">
    <property type="component" value="Chromosome"/>
</dbReference>
<evidence type="ECO:0000313" key="5">
    <source>
        <dbReference type="Proteomes" id="UP000831290"/>
    </source>
</evidence>
<keyword evidence="5" id="KW-1185">Reference proteome</keyword>
<dbReference type="CDD" id="cd04301">
    <property type="entry name" value="NAT_SF"/>
    <property type="match status" value="1"/>
</dbReference>
<name>A0A9E7D3H2_9FLAO</name>
<feature type="domain" description="N-acetyltransferase" evidence="3">
    <location>
        <begin position="1"/>
        <end position="164"/>
    </location>
</feature>
<protein>
    <submittedName>
        <fullName evidence="4">GNAT family N-acetyltransferase</fullName>
    </submittedName>
</protein>
<evidence type="ECO:0000256" key="2">
    <source>
        <dbReference type="ARBA" id="ARBA00023315"/>
    </source>
</evidence>
<reference evidence="4" key="1">
    <citation type="submission" date="2022-03" db="EMBL/GenBank/DDBJ databases">
        <title>Description of Abyssus ytuae gen. nov., sp. nov., a novel member of the family Flavobacteriaceae isolated from the sediment of Mariana Trench.</title>
        <authorList>
            <person name="Zhang J."/>
            <person name="Xu X."/>
        </authorList>
    </citation>
    <scope>NUCLEOTIDE SEQUENCE</scope>
    <source>
        <strain evidence="4">MT3330</strain>
    </source>
</reference>
<sequence length="167" mass="19304">MNILIAQKDQLPIIHQLAHIIWPPTFKEILSPQQIDYMLHMMYSPESLLKQLENGHHFIIAEQDGKYSGYASYEFNYKNELKTKIHKIYVLPETQGQGIGKTLIDYIENESIKKEMGLLTLNVNRYNKAVGFYEKTGFKTTGVEDIDIGNGFLMEDFIMEKPVSKTN</sequence>
<gene>
    <name evidence="4" type="ORF">MQE35_08440</name>
</gene>
<proteinExistence type="predicted"/>
<evidence type="ECO:0000256" key="1">
    <source>
        <dbReference type="ARBA" id="ARBA00022679"/>
    </source>
</evidence>
<dbReference type="InterPro" id="IPR016181">
    <property type="entry name" value="Acyl_CoA_acyltransferase"/>
</dbReference>
<dbReference type="GO" id="GO:0016747">
    <property type="term" value="F:acyltransferase activity, transferring groups other than amino-acyl groups"/>
    <property type="evidence" value="ECO:0007669"/>
    <property type="project" value="InterPro"/>
</dbReference>
<dbReference type="PROSITE" id="PS51186">
    <property type="entry name" value="GNAT"/>
    <property type="match status" value="1"/>
</dbReference>
<evidence type="ECO:0000259" key="3">
    <source>
        <dbReference type="PROSITE" id="PS51186"/>
    </source>
</evidence>
<dbReference type="Gene3D" id="3.40.630.30">
    <property type="match status" value="1"/>
</dbReference>
<dbReference type="AlphaFoldDB" id="A0A9E7D3H2"/>
<dbReference type="PANTHER" id="PTHR43800">
    <property type="entry name" value="PEPTIDYL-LYSINE N-ACETYLTRANSFERASE YJAB"/>
    <property type="match status" value="1"/>
</dbReference>
<dbReference type="PANTHER" id="PTHR43800:SF1">
    <property type="entry name" value="PEPTIDYL-LYSINE N-ACETYLTRANSFERASE YJAB"/>
    <property type="match status" value="1"/>
</dbReference>
<accession>A0A9E7D3H2</accession>
<organism evidence="4 5">
    <name type="scientific">Abyssalbus ytuae</name>
    <dbReference type="NCBI Taxonomy" id="2926907"/>
    <lineage>
        <taxon>Bacteria</taxon>
        <taxon>Pseudomonadati</taxon>
        <taxon>Bacteroidota</taxon>
        <taxon>Flavobacteriia</taxon>
        <taxon>Flavobacteriales</taxon>
        <taxon>Flavobacteriaceae</taxon>
        <taxon>Abyssalbus</taxon>
    </lineage>
</organism>
<keyword evidence="1" id="KW-0808">Transferase</keyword>
<dbReference type="Pfam" id="PF13673">
    <property type="entry name" value="Acetyltransf_10"/>
    <property type="match status" value="1"/>
</dbReference>